<evidence type="ECO:0000256" key="1">
    <source>
        <dbReference type="ARBA" id="ARBA00009437"/>
    </source>
</evidence>
<dbReference type="AlphaFoldDB" id="A0A850EM26"/>
<dbReference type="SUPFAM" id="SSF46785">
    <property type="entry name" value="Winged helix' DNA-binding domain"/>
    <property type="match status" value="1"/>
</dbReference>
<dbReference type="GO" id="GO:0000976">
    <property type="term" value="F:transcription cis-regulatory region binding"/>
    <property type="evidence" value="ECO:0007669"/>
    <property type="project" value="TreeGrafter"/>
</dbReference>
<proteinExistence type="inferred from homology"/>
<dbReference type="Gene3D" id="3.40.190.290">
    <property type="match status" value="1"/>
</dbReference>
<protein>
    <submittedName>
        <fullName evidence="6">LysR family transcriptional regulator</fullName>
    </submittedName>
</protein>
<comment type="caution">
    <text evidence="6">The sequence shown here is derived from an EMBL/GenBank/DDBJ whole genome shotgun (WGS) entry which is preliminary data.</text>
</comment>
<dbReference type="PROSITE" id="PS50931">
    <property type="entry name" value="HTH_LYSR"/>
    <property type="match status" value="1"/>
</dbReference>
<name>A0A850EM26_9BACL</name>
<organism evidence="6 7">
    <name type="scientific">Paenibacillus agri</name>
    <dbReference type="NCBI Taxonomy" id="2744309"/>
    <lineage>
        <taxon>Bacteria</taxon>
        <taxon>Bacillati</taxon>
        <taxon>Bacillota</taxon>
        <taxon>Bacilli</taxon>
        <taxon>Bacillales</taxon>
        <taxon>Paenibacillaceae</taxon>
        <taxon>Paenibacillus</taxon>
    </lineage>
</organism>
<evidence type="ECO:0000256" key="4">
    <source>
        <dbReference type="ARBA" id="ARBA00023163"/>
    </source>
</evidence>
<dbReference type="Gene3D" id="1.10.10.10">
    <property type="entry name" value="Winged helix-like DNA-binding domain superfamily/Winged helix DNA-binding domain"/>
    <property type="match status" value="1"/>
</dbReference>
<reference evidence="6" key="1">
    <citation type="submission" date="2020-06" db="EMBL/GenBank/DDBJ databases">
        <title>Paenibacillus sp. nov., isolated from soil.</title>
        <authorList>
            <person name="Seo Y.L."/>
        </authorList>
    </citation>
    <scope>NUCLEOTIDE SEQUENCE [LARGE SCALE GENOMIC DNA]</scope>
    <source>
        <strain evidence="6">JW14</strain>
    </source>
</reference>
<accession>A0A850EM26</accession>
<dbReference type="GO" id="GO:0003700">
    <property type="term" value="F:DNA-binding transcription factor activity"/>
    <property type="evidence" value="ECO:0007669"/>
    <property type="project" value="InterPro"/>
</dbReference>
<dbReference type="PANTHER" id="PTHR30126:SF39">
    <property type="entry name" value="HTH-TYPE TRANSCRIPTIONAL REGULATOR CYSL"/>
    <property type="match status" value="1"/>
</dbReference>
<evidence type="ECO:0000313" key="7">
    <source>
        <dbReference type="Proteomes" id="UP000564806"/>
    </source>
</evidence>
<dbReference type="InterPro" id="IPR036388">
    <property type="entry name" value="WH-like_DNA-bd_sf"/>
</dbReference>
<dbReference type="SUPFAM" id="SSF53850">
    <property type="entry name" value="Periplasmic binding protein-like II"/>
    <property type="match status" value="1"/>
</dbReference>
<dbReference type="RefSeq" id="WP_175372618.1">
    <property type="nucleotide sequence ID" value="NZ_JABWCS010000213.1"/>
</dbReference>
<feature type="domain" description="HTH lysR-type" evidence="5">
    <location>
        <begin position="1"/>
        <end position="58"/>
    </location>
</feature>
<evidence type="ECO:0000256" key="2">
    <source>
        <dbReference type="ARBA" id="ARBA00023015"/>
    </source>
</evidence>
<comment type="similarity">
    <text evidence="1">Belongs to the LysR transcriptional regulatory family.</text>
</comment>
<sequence>MNIMKLHIVVLIEKYKKVTEVAAELGVKQPTVSFHMKNLETELGTPLFQYRSGRVLLTEAGRTLYQYAVKIVALAADAERSVKQFSSPSQGQLKLESSYIPGSYVLPKAMSQLMLDFPGIELSMSVHADRELRERLRVRETPLALLHTSECNDDTFHFQRIEQDEPVLIFAPGHPFEESPELTAELAVREPWVQHAAGSALRGIADKWAQLNSVRLWNRTVLDSPELIKSLVSEAGGVAIYSKKGIQREVAQNRLRYAPLPGIQPEKGGFFIAWRKDHLLTPLEEAVLDYFAQRPAQ</sequence>
<keyword evidence="2" id="KW-0805">Transcription regulation</keyword>
<evidence type="ECO:0000259" key="5">
    <source>
        <dbReference type="PROSITE" id="PS50931"/>
    </source>
</evidence>
<dbReference type="PANTHER" id="PTHR30126">
    <property type="entry name" value="HTH-TYPE TRANSCRIPTIONAL REGULATOR"/>
    <property type="match status" value="1"/>
</dbReference>
<dbReference type="EMBL" id="JABWCS010000213">
    <property type="protein sequence ID" value="NUU62118.1"/>
    <property type="molecule type" value="Genomic_DNA"/>
</dbReference>
<dbReference type="Proteomes" id="UP000564806">
    <property type="component" value="Unassembled WGS sequence"/>
</dbReference>
<dbReference type="InterPro" id="IPR005119">
    <property type="entry name" value="LysR_subst-bd"/>
</dbReference>
<evidence type="ECO:0000256" key="3">
    <source>
        <dbReference type="ARBA" id="ARBA00023125"/>
    </source>
</evidence>
<keyword evidence="4" id="KW-0804">Transcription</keyword>
<evidence type="ECO:0000313" key="6">
    <source>
        <dbReference type="EMBL" id="NUU62118.1"/>
    </source>
</evidence>
<dbReference type="InterPro" id="IPR036390">
    <property type="entry name" value="WH_DNA-bd_sf"/>
</dbReference>
<dbReference type="Pfam" id="PF03466">
    <property type="entry name" value="LysR_substrate"/>
    <property type="match status" value="1"/>
</dbReference>
<dbReference type="Pfam" id="PF00126">
    <property type="entry name" value="HTH_1"/>
    <property type="match status" value="1"/>
</dbReference>
<keyword evidence="3" id="KW-0238">DNA-binding</keyword>
<keyword evidence="7" id="KW-1185">Reference proteome</keyword>
<gene>
    <name evidence="6" type="ORF">HPT30_17380</name>
</gene>
<dbReference type="InterPro" id="IPR000847">
    <property type="entry name" value="LysR_HTH_N"/>
</dbReference>